<dbReference type="Proteomes" id="UP000293162">
    <property type="component" value="Unassembled WGS sequence"/>
</dbReference>
<dbReference type="OrthoDB" id="9816081at2"/>
<dbReference type="RefSeq" id="WP_130020409.1">
    <property type="nucleotide sequence ID" value="NZ_SEWF01000009.1"/>
</dbReference>
<dbReference type="SUPFAM" id="SSF56300">
    <property type="entry name" value="Metallo-dependent phosphatases"/>
    <property type="match status" value="1"/>
</dbReference>
<dbReference type="AlphaFoldDB" id="A0A4Q5M1M0"/>
<dbReference type="GO" id="GO:0016787">
    <property type="term" value="F:hydrolase activity"/>
    <property type="evidence" value="ECO:0007669"/>
    <property type="project" value="InterPro"/>
</dbReference>
<name>A0A4Q5M1M0_9BACT</name>
<dbReference type="InterPro" id="IPR004843">
    <property type="entry name" value="Calcineurin-like_PHP"/>
</dbReference>
<protein>
    <submittedName>
        <fullName evidence="2">Metallophosphoesterase</fullName>
    </submittedName>
</protein>
<proteinExistence type="predicted"/>
<evidence type="ECO:0000313" key="3">
    <source>
        <dbReference type="Proteomes" id="UP000293162"/>
    </source>
</evidence>
<dbReference type="Pfam" id="PF00149">
    <property type="entry name" value="Metallophos"/>
    <property type="match status" value="1"/>
</dbReference>
<accession>A0A4Q5M1M0</accession>
<evidence type="ECO:0000313" key="2">
    <source>
        <dbReference type="EMBL" id="RYU96118.1"/>
    </source>
</evidence>
<evidence type="ECO:0000259" key="1">
    <source>
        <dbReference type="Pfam" id="PF00149"/>
    </source>
</evidence>
<dbReference type="PANTHER" id="PTHR43143:SF1">
    <property type="entry name" value="SERINE_THREONINE-PROTEIN PHOSPHATASE CPPED1"/>
    <property type="match status" value="1"/>
</dbReference>
<dbReference type="InterPro" id="IPR029052">
    <property type="entry name" value="Metallo-depent_PP-like"/>
</dbReference>
<comment type="caution">
    <text evidence="2">The sequence shown here is derived from an EMBL/GenBank/DDBJ whole genome shotgun (WGS) entry which is preliminary data.</text>
</comment>
<keyword evidence="3" id="KW-1185">Reference proteome</keyword>
<dbReference type="InterPro" id="IPR051918">
    <property type="entry name" value="STPP_CPPED1"/>
</dbReference>
<dbReference type="EMBL" id="SEWF01000009">
    <property type="protein sequence ID" value="RYU96118.1"/>
    <property type="molecule type" value="Genomic_DNA"/>
</dbReference>
<organism evidence="2 3">
    <name type="scientific">Emticicia agri</name>
    <dbReference type="NCBI Taxonomy" id="2492393"/>
    <lineage>
        <taxon>Bacteria</taxon>
        <taxon>Pseudomonadati</taxon>
        <taxon>Bacteroidota</taxon>
        <taxon>Cytophagia</taxon>
        <taxon>Cytophagales</taxon>
        <taxon>Leadbetterellaceae</taxon>
        <taxon>Emticicia</taxon>
    </lineage>
</organism>
<gene>
    <name evidence="2" type="ORF">EWM59_07870</name>
</gene>
<reference evidence="2 3" key="1">
    <citation type="submission" date="2019-02" db="EMBL/GenBank/DDBJ databases">
        <title>Bacterial novel species Emticicia sp. 17J42-9 isolated from soil.</title>
        <authorList>
            <person name="Jung H.-Y."/>
        </authorList>
    </citation>
    <scope>NUCLEOTIDE SEQUENCE [LARGE SCALE GENOMIC DNA]</scope>
    <source>
        <strain evidence="2 3">17J42-9</strain>
    </source>
</reference>
<feature type="domain" description="Calcineurin-like phosphoesterase" evidence="1">
    <location>
        <begin position="37"/>
        <end position="213"/>
    </location>
</feature>
<dbReference type="PANTHER" id="PTHR43143">
    <property type="entry name" value="METALLOPHOSPHOESTERASE, CALCINEURIN SUPERFAMILY"/>
    <property type="match status" value="1"/>
</dbReference>
<sequence length="269" mass="31158">MKRSEFLKNISLATLLLADGSIIPAFGSESFARKTRLRFVVASDGHYGQAKTEFEQYFATAVSQINRQHEQEKLDLCIFNGDVIHDNPDFLLDSKKALDNLKMPYYVTQGNHDRVSPEVWEQTWKMPFDYDVIVKDNAFLFGTTSNIKGEYLCPNVSWFRNKLEEHKDKKNVFIFIHITPVKWTDNGIDCIEFRDLLKQYKNVRGVFNGHDHDQEGVKMKDGIPYLFDSHIGGSWGTAYRGFRIVELKKNNDVLTYLMNPMEKINEATI</sequence>
<dbReference type="Gene3D" id="3.60.21.10">
    <property type="match status" value="1"/>
</dbReference>